<dbReference type="InterPro" id="IPR013856">
    <property type="entry name" value="Peptidase_M4_domain"/>
</dbReference>
<keyword evidence="3" id="KW-0479">Metal-binding</keyword>
<evidence type="ECO:0000313" key="14">
    <source>
        <dbReference type="EMBL" id="MBR7799132.1"/>
    </source>
</evidence>
<evidence type="ECO:0000259" key="10">
    <source>
        <dbReference type="Pfam" id="PF01447"/>
    </source>
</evidence>
<dbReference type="EMBL" id="JAGSPJ010000001">
    <property type="protein sequence ID" value="MBR7799132.1"/>
    <property type="molecule type" value="Genomic_DNA"/>
</dbReference>
<dbReference type="GO" id="GO:0004222">
    <property type="term" value="F:metalloendopeptidase activity"/>
    <property type="evidence" value="ECO:0007669"/>
    <property type="project" value="InterPro"/>
</dbReference>
<name>A0A941E0Q8_9BURK</name>
<evidence type="ECO:0000313" key="15">
    <source>
        <dbReference type="Proteomes" id="UP000678545"/>
    </source>
</evidence>
<dbReference type="Proteomes" id="UP000678545">
    <property type="component" value="Unassembled WGS sequence"/>
</dbReference>
<feature type="domain" description="Peptidase M4 C-terminal" evidence="11">
    <location>
        <begin position="360"/>
        <end position="504"/>
    </location>
</feature>
<dbReference type="InterPro" id="IPR011096">
    <property type="entry name" value="FTP_domain"/>
</dbReference>
<dbReference type="InterPro" id="IPR001570">
    <property type="entry name" value="Peptidase_M4_C_domain"/>
</dbReference>
<feature type="domain" description="Peptidase M4" evidence="10">
    <location>
        <begin position="237"/>
        <end position="357"/>
    </location>
</feature>
<dbReference type="Gene3D" id="2.60.120.380">
    <property type="match status" value="2"/>
</dbReference>
<evidence type="ECO:0000256" key="4">
    <source>
        <dbReference type="ARBA" id="ARBA00022729"/>
    </source>
</evidence>
<evidence type="ECO:0000259" key="12">
    <source>
        <dbReference type="Pfam" id="PF04151"/>
    </source>
</evidence>
<comment type="similarity">
    <text evidence="1">Belongs to the peptidase M4 family.</text>
</comment>
<organism evidence="14 15">
    <name type="scientific">Undibacterium fentianense</name>
    <dbReference type="NCBI Taxonomy" id="2828728"/>
    <lineage>
        <taxon>Bacteria</taxon>
        <taxon>Pseudomonadati</taxon>
        <taxon>Pseudomonadota</taxon>
        <taxon>Betaproteobacteria</taxon>
        <taxon>Burkholderiales</taxon>
        <taxon>Oxalobacteraceae</taxon>
        <taxon>Undibacterium</taxon>
    </lineage>
</organism>
<evidence type="ECO:0000256" key="1">
    <source>
        <dbReference type="ARBA" id="ARBA00009388"/>
    </source>
</evidence>
<gene>
    <name evidence="14" type="ORF">KDM90_03890</name>
</gene>
<dbReference type="Gene3D" id="3.10.450.490">
    <property type="match status" value="1"/>
</dbReference>
<sequence length="725" mass="75441">MKKSIKLQAVIRPTLLATLVATSFGVAAADRVDLSTVGAGLNKSLIGTSAKTNELLGLGANDLKALRSQKYGTKSVTRYEQLHQGVPVWGEAIVEHVDSTKSLASNAARSFHGTLLSNLSRDLPSVKPLYNATQALGLAKNLKNPNNSYNEQSKLFVKMGANNVAKLVYLTSYVTIDSKGNPSRPHAFIDANTGAVLEQWEGITHLDAGGPGGNQRIGQYTYGPAGSGATYGPLVVSSSCQMTSTNVDTYNMNGATSGSGSLFQFTCPTNTYKAINGAYSPLNDGHFFGNVVFNMYQAWLGLRPISQKLQMRIHYGTNYENAFWDGTAMSYGDGGSTFHPLVSLGVTSHEVSHGFTEQNSGLVYSGMSGGMNEAFSDMAGEAAAWYMRGTGTFMVGDDIKKGSGAMRYMYNPELDGISIGNASKYTSSMDVHHTSGVFNKAFYLLATKSGWTVRKAFEVMADANRLYWTANSTFNQGACGVEKAAINRGYTVADVTAAFASVGVTGGCGGTTPPSGGGVLTKDVAVSFAAGTGQTATYTFVVPTGASNLTFKMSGGTGDGDIYTSLGSAPTTTSYLAKSDGTTNTETITIAAPTAGTYYLLARADAAVSGASIVASYQTGSTGGNVLVSGVAQSVALATNASKLYSIVVPSGKTSLTFTLSGGTGDGDLYARMTTAPTTTSYTKKSDGASNTETITFSAPAAGTYYLLVNAYAAVSGASVKAVVQ</sequence>
<evidence type="ECO:0000259" key="11">
    <source>
        <dbReference type="Pfam" id="PF02868"/>
    </source>
</evidence>
<dbReference type="Gene3D" id="1.10.390.10">
    <property type="entry name" value="Neutral Protease Domain 2"/>
    <property type="match status" value="1"/>
</dbReference>
<accession>A0A941E0Q8</accession>
<dbReference type="Gene3D" id="3.10.170.10">
    <property type="match status" value="1"/>
</dbReference>
<feature type="domain" description="Peptidase C-terminal archaeal/bacterial" evidence="12">
    <location>
        <begin position="535"/>
        <end position="602"/>
    </location>
</feature>
<keyword evidence="5" id="KW-0378">Hydrolase</keyword>
<dbReference type="Pfam" id="PF07504">
    <property type="entry name" value="FTP"/>
    <property type="match status" value="1"/>
</dbReference>
<dbReference type="InterPro" id="IPR007280">
    <property type="entry name" value="Peptidase_C_arc/bac"/>
</dbReference>
<dbReference type="SUPFAM" id="SSF55486">
    <property type="entry name" value="Metalloproteases ('zincins'), catalytic domain"/>
    <property type="match status" value="1"/>
</dbReference>
<feature type="domain" description="Peptidase C-terminal archaeal/bacterial" evidence="12">
    <location>
        <begin position="642"/>
        <end position="710"/>
    </location>
</feature>
<evidence type="ECO:0000259" key="13">
    <source>
        <dbReference type="Pfam" id="PF07504"/>
    </source>
</evidence>
<dbReference type="InterPro" id="IPR050728">
    <property type="entry name" value="Zinc_Metalloprotease_M4"/>
</dbReference>
<evidence type="ECO:0000256" key="5">
    <source>
        <dbReference type="ARBA" id="ARBA00022801"/>
    </source>
</evidence>
<feature type="signal peptide" evidence="9">
    <location>
        <begin position="1"/>
        <end position="28"/>
    </location>
</feature>
<dbReference type="PANTHER" id="PTHR33794">
    <property type="entry name" value="BACILLOLYSIN"/>
    <property type="match status" value="1"/>
</dbReference>
<evidence type="ECO:0000256" key="9">
    <source>
        <dbReference type="SAM" id="SignalP"/>
    </source>
</evidence>
<keyword evidence="15" id="KW-1185">Reference proteome</keyword>
<dbReference type="AlphaFoldDB" id="A0A941E0Q8"/>
<dbReference type="CDD" id="cd09597">
    <property type="entry name" value="M4_TLP"/>
    <property type="match status" value="1"/>
</dbReference>
<dbReference type="PRINTS" id="PR00730">
    <property type="entry name" value="THERMOLYSIN"/>
</dbReference>
<proteinExistence type="inferred from homology"/>
<feature type="active site" evidence="8">
    <location>
        <position position="350"/>
    </location>
</feature>
<reference evidence="14" key="1">
    <citation type="submission" date="2021-04" db="EMBL/GenBank/DDBJ databases">
        <title>novel species isolated from subtropical streams in China.</title>
        <authorList>
            <person name="Lu H."/>
        </authorList>
    </citation>
    <scope>NUCLEOTIDE SEQUENCE</scope>
    <source>
        <strain evidence="14">FT137W</strain>
    </source>
</reference>
<keyword evidence="4 9" id="KW-0732">Signal</keyword>
<keyword evidence="2" id="KW-0645">Protease</keyword>
<feature type="chain" id="PRO_5037628700" evidence="9">
    <location>
        <begin position="29"/>
        <end position="725"/>
    </location>
</feature>
<dbReference type="GO" id="GO:0006508">
    <property type="term" value="P:proteolysis"/>
    <property type="evidence" value="ECO:0007669"/>
    <property type="project" value="UniProtKB-KW"/>
</dbReference>
<keyword evidence="6" id="KW-0862">Zinc</keyword>
<dbReference type="Gene3D" id="3.10.450.40">
    <property type="match status" value="1"/>
</dbReference>
<dbReference type="Pfam" id="PF04151">
    <property type="entry name" value="PPC"/>
    <property type="match status" value="2"/>
</dbReference>
<comment type="caution">
    <text evidence="14">The sequence shown here is derived from an EMBL/GenBank/DDBJ whole genome shotgun (WGS) entry which is preliminary data.</text>
</comment>
<dbReference type="RefSeq" id="WP_212674233.1">
    <property type="nucleotide sequence ID" value="NZ_JAGSPJ010000001.1"/>
</dbReference>
<feature type="domain" description="FTP" evidence="13">
    <location>
        <begin position="62"/>
        <end position="101"/>
    </location>
</feature>
<dbReference type="PANTHER" id="PTHR33794:SF1">
    <property type="entry name" value="BACILLOLYSIN"/>
    <property type="match status" value="1"/>
</dbReference>
<evidence type="ECO:0000256" key="7">
    <source>
        <dbReference type="ARBA" id="ARBA00023049"/>
    </source>
</evidence>
<dbReference type="InterPro" id="IPR023612">
    <property type="entry name" value="Peptidase_M4"/>
</dbReference>
<keyword evidence="7" id="KW-0482">Metalloprotease</keyword>
<evidence type="ECO:0000256" key="3">
    <source>
        <dbReference type="ARBA" id="ARBA00022723"/>
    </source>
</evidence>
<dbReference type="GO" id="GO:0046872">
    <property type="term" value="F:metal ion binding"/>
    <property type="evidence" value="ECO:0007669"/>
    <property type="project" value="UniProtKB-KW"/>
</dbReference>
<dbReference type="Pfam" id="PF01447">
    <property type="entry name" value="Peptidase_M4"/>
    <property type="match status" value="1"/>
</dbReference>
<feature type="active site" description="Proton donor" evidence="8">
    <location>
        <position position="432"/>
    </location>
</feature>
<dbReference type="InterPro" id="IPR027268">
    <property type="entry name" value="Peptidase_M4/M1_CTD_sf"/>
</dbReference>
<evidence type="ECO:0000256" key="2">
    <source>
        <dbReference type="ARBA" id="ARBA00022670"/>
    </source>
</evidence>
<dbReference type="Pfam" id="PF02868">
    <property type="entry name" value="Peptidase_M4_C"/>
    <property type="match status" value="1"/>
</dbReference>
<protein>
    <submittedName>
        <fullName evidence="14">M4 family metallopeptidase</fullName>
    </submittedName>
</protein>
<evidence type="ECO:0000256" key="6">
    <source>
        <dbReference type="ARBA" id="ARBA00022833"/>
    </source>
</evidence>
<evidence type="ECO:0000256" key="8">
    <source>
        <dbReference type="PIRSR" id="PIRSR623612-1"/>
    </source>
</evidence>